<sequence length="135" mass="15768">MQEQHVDNNTVWDVLETSTHRVLDGTDWDVLFQNCDLFPRVNSFSIPPGVEGMYRVDCIGYADNNQWRQTSSRKVLRNADGLVEFNVRNGYGVFEADGWFLRRQVVRMEEDFPRVTFVHYWYEQNQAAAQAAAED</sequence>
<proteinExistence type="predicted"/>
<comment type="caution">
    <text evidence="1">The sequence shown here is derived from an EMBL/GenBank/DDBJ whole genome shotgun (WGS) entry which is preliminary data.</text>
</comment>
<organism evidence="1 2">
    <name type="scientific">Arabis nemorensis</name>
    <dbReference type="NCBI Taxonomy" id="586526"/>
    <lineage>
        <taxon>Eukaryota</taxon>
        <taxon>Viridiplantae</taxon>
        <taxon>Streptophyta</taxon>
        <taxon>Embryophyta</taxon>
        <taxon>Tracheophyta</taxon>
        <taxon>Spermatophyta</taxon>
        <taxon>Magnoliopsida</taxon>
        <taxon>eudicotyledons</taxon>
        <taxon>Gunneridae</taxon>
        <taxon>Pentapetalae</taxon>
        <taxon>rosids</taxon>
        <taxon>malvids</taxon>
        <taxon>Brassicales</taxon>
        <taxon>Brassicaceae</taxon>
        <taxon>Arabideae</taxon>
        <taxon>Arabis</taxon>
    </lineage>
</organism>
<evidence type="ECO:0000313" key="1">
    <source>
        <dbReference type="EMBL" id="VVA94924.1"/>
    </source>
</evidence>
<gene>
    <name evidence="1" type="ORF">ANE_LOCUS5369</name>
</gene>
<accession>A0A565B1E8</accession>
<reference evidence="1" key="1">
    <citation type="submission" date="2019-07" db="EMBL/GenBank/DDBJ databases">
        <authorList>
            <person name="Dittberner H."/>
        </authorList>
    </citation>
    <scope>NUCLEOTIDE SEQUENCE [LARGE SCALE GENOMIC DNA]</scope>
</reference>
<name>A0A565B1E8_9BRAS</name>
<dbReference type="Proteomes" id="UP000489600">
    <property type="component" value="Unassembled WGS sequence"/>
</dbReference>
<evidence type="ECO:0000313" key="2">
    <source>
        <dbReference type="Proteomes" id="UP000489600"/>
    </source>
</evidence>
<dbReference type="AlphaFoldDB" id="A0A565B1E8"/>
<keyword evidence="2" id="KW-1185">Reference proteome</keyword>
<protein>
    <submittedName>
        <fullName evidence="1">Uncharacterized protein</fullName>
    </submittedName>
</protein>
<dbReference type="EMBL" id="CABITT030000002">
    <property type="protein sequence ID" value="VVA94924.1"/>
    <property type="molecule type" value="Genomic_DNA"/>
</dbReference>